<dbReference type="STRING" id="549386.SAMN02927923_03957"/>
<name>A0A1G5L6N8_9HYPH</name>
<reference evidence="2 3" key="1">
    <citation type="submission" date="2016-10" db="EMBL/GenBank/DDBJ databases">
        <authorList>
            <person name="de Groot N.N."/>
        </authorList>
    </citation>
    <scope>NUCLEOTIDE SEQUENCE [LARGE SCALE GENOMIC DNA]</scope>
    <source>
        <strain evidence="2 3">CGMCC 1.7666</strain>
    </source>
</reference>
<feature type="transmembrane region" description="Helical" evidence="1">
    <location>
        <begin position="75"/>
        <end position="94"/>
    </location>
</feature>
<evidence type="ECO:0000256" key="1">
    <source>
        <dbReference type="SAM" id="Phobius"/>
    </source>
</evidence>
<dbReference type="EMBL" id="FMVJ01000015">
    <property type="protein sequence ID" value="SCZ08476.1"/>
    <property type="molecule type" value="Genomic_DNA"/>
</dbReference>
<dbReference type="Proteomes" id="UP000199569">
    <property type="component" value="Unassembled WGS sequence"/>
</dbReference>
<organism evidence="2 3">
    <name type="scientific">Microvirga guangxiensis</name>
    <dbReference type="NCBI Taxonomy" id="549386"/>
    <lineage>
        <taxon>Bacteria</taxon>
        <taxon>Pseudomonadati</taxon>
        <taxon>Pseudomonadota</taxon>
        <taxon>Alphaproteobacteria</taxon>
        <taxon>Hyphomicrobiales</taxon>
        <taxon>Methylobacteriaceae</taxon>
        <taxon>Microvirga</taxon>
    </lineage>
</organism>
<keyword evidence="3" id="KW-1185">Reference proteome</keyword>
<keyword evidence="1" id="KW-1133">Transmembrane helix</keyword>
<dbReference type="OrthoDB" id="8454371at2"/>
<proteinExistence type="predicted"/>
<keyword evidence="1" id="KW-0812">Transmembrane</keyword>
<protein>
    <submittedName>
        <fullName evidence="2">Uncharacterized protein</fullName>
    </submittedName>
</protein>
<accession>A0A1G5L6N8</accession>
<dbReference type="RefSeq" id="WP_091138509.1">
    <property type="nucleotide sequence ID" value="NZ_FMVJ01000015.1"/>
</dbReference>
<keyword evidence="1" id="KW-0472">Membrane</keyword>
<dbReference type="AlphaFoldDB" id="A0A1G5L6N8"/>
<feature type="transmembrane region" description="Helical" evidence="1">
    <location>
        <begin position="38"/>
        <end position="55"/>
    </location>
</feature>
<gene>
    <name evidence="2" type="ORF">SAMN02927923_03957</name>
</gene>
<sequence length="98" mass="10458">MTVARSDRLRLAELTSGAGALVLGVGLGVLAADRLGRFGLPLLLVGAAVHAWGMLDRHRLKRRADAPDAWWEPVAYWTCWGLLAVLAAGLMARLSGVI</sequence>
<evidence type="ECO:0000313" key="2">
    <source>
        <dbReference type="EMBL" id="SCZ08476.1"/>
    </source>
</evidence>
<evidence type="ECO:0000313" key="3">
    <source>
        <dbReference type="Proteomes" id="UP000199569"/>
    </source>
</evidence>